<comment type="caution">
    <text evidence="3">The sequence shown here is derived from an EMBL/GenBank/DDBJ whole genome shotgun (WGS) entry which is preliminary data.</text>
</comment>
<feature type="domain" description="Ricin B lectin" evidence="2">
    <location>
        <begin position="4"/>
        <end position="69"/>
    </location>
</feature>
<evidence type="ECO:0000313" key="3">
    <source>
        <dbReference type="EMBL" id="KAH3879690.1"/>
    </source>
</evidence>
<dbReference type="AlphaFoldDB" id="A0A9D4RUV9"/>
<dbReference type="InterPro" id="IPR000772">
    <property type="entry name" value="Ricin_B_lectin"/>
</dbReference>
<evidence type="ECO:0000256" key="1">
    <source>
        <dbReference type="SAM" id="MobiDB-lite"/>
    </source>
</evidence>
<dbReference type="Pfam" id="PF00652">
    <property type="entry name" value="Ricin_B_lectin"/>
    <property type="match status" value="1"/>
</dbReference>
<sequence length="76" mass="8455">MMDDNVCITSARGVIKFQTCEADGPKWDYNKETHELRHVNSNQCLGKASDADKEAPSIGPCDGSEGQKWTFSDMKM</sequence>
<dbReference type="EMBL" id="JAIWYP010000001">
    <property type="protein sequence ID" value="KAH3879690.1"/>
    <property type="molecule type" value="Genomic_DNA"/>
</dbReference>
<feature type="region of interest" description="Disordered" evidence="1">
    <location>
        <begin position="47"/>
        <end position="76"/>
    </location>
</feature>
<dbReference type="PROSITE" id="PS50231">
    <property type="entry name" value="RICIN_B_LECTIN"/>
    <property type="match status" value="1"/>
</dbReference>
<evidence type="ECO:0000259" key="2">
    <source>
        <dbReference type="Pfam" id="PF00652"/>
    </source>
</evidence>
<accession>A0A9D4RUV9</accession>
<evidence type="ECO:0000313" key="4">
    <source>
        <dbReference type="Proteomes" id="UP000828390"/>
    </source>
</evidence>
<gene>
    <name evidence="3" type="ORF">DPMN_003596</name>
</gene>
<dbReference type="Gene3D" id="2.80.10.50">
    <property type="match status" value="1"/>
</dbReference>
<dbReference type="Proteomes" id="UP000828390">
    <property type="component" value="Unassembled WGS sequence"/>
</dbReference>
<dbReference type="InterPro" id="IPR035992">
    <property type="entry name" value="Ricin_B-like_lectins"/>
</dbReference>
<keyword evidence="4" id="KW-1185">Reference proteome</keyword>
<dbReference type="SUPFAM" id="SSF50370">
    <property type="entry name" value="Ricin B-like lectins"/>
    <property type="match status" value="1"/>
</dbReference>
<reference evidence="3" key="2">
    <citation type="submission" date="2020-11" db="EMBL/GenBank/DDBJ databases">
        <authorList>
            <person name="McCartney M.A."/>
            <person name="Auch B."/>
            <person name="Kono T."/>
            <person name="Mallez S."/>
            <person name="Becker A."/>
            <person name="Gohl D.M."/>
            <person name="Silverstein K.A.T."/>
            <person name="Koren S."/>
            <person name="Bechman K.B."/>
            <person name="Herman A."/>
            <person name="Abrahante J.E."/>
            <person name="Garbe J."/>
        </authorList>
    </citation>
    <scope>NUCLEOTIDE SEQUENCE</scope>
    <source>
        <strain evidence="3">Duluth1</strain>
        <tissue evidence="3">Whole animal</tissue>
    </source>
</reference>
<organism evidence="3 4">
    <name type="scientific">Dreissena polymorpha</name>
    <name type="common">Zebra mussel</name>
    <name type="synonym">Mytilus polymorpha</name>
    <dbReference type="NCBI Taxonomy" id="45954"/>
    <lineage>
        <taxon>Eukaryota</taxon>
        <taxon>Metazoa</taxon>
        <taxon>Spiralia</taxon>
        <taxon>Lophotrochozoa</taxon>
        <taxon>Mollusca</taxon>
        <taxon>Bivalvia</taxon>
        <taxon>Autobranchia</taxon>
        <taxon>Heteroconchia</taxon>
        <taxon>Euheterodonta</taxon>
        <taxon>Imparidentia</taxon>
        <taxon>Neoheterodontei</taxon>
        <taxon>Myida</taxon>
        <taxon>Dreissenoidea</taxon>
        <taxon>Dreissenidae</taxon>
        <taxon>Dreissena</taxon>
    </lineage>
</organism>
<proteinExistence type="predicted"/>
<protein>
    <recommendedName>
        <fullName evidence="2">Ricin B lectin domain-containing protein</fullName>
    </recommendedName>
</protein>
<reference evidence="3" key="1">
    <citation type="journal article" date="2019" name="bioRxiv">
        <title>The Genome of the Zebra Mussel, Dreissena polymorpha: A Resource for Invasive Species Research.</title>
        <authorList>
            <person name="McCartney M.A."/>
            <person name="Auch B."/>
            <person name="Kono T."/>
            <person name="Mallez S."/>
            <person name="Zhang Y."/>
            <person name="Obille A."/>
            <person name="Becker A."/>
            <person name="Abrahante J.E."/>
            <person name="Garbe J."/>
            <person name="Badalamenti J.P."/>
            <person name="Herman A."/>
            <person name="Mangelson H."/>
            <person name="Liachko I."/>
            <person name="Sullivan S."/>
            <person name="Sone E.D."/>
            <person name="Koren S."/>
            <person name="Silverstein K.A.T."/>
            <person name="Beckman K.B."/>
            <person name="Gohl D.M."/>
        </authorList>
    </citation>
    <scope>NUCLEOTIDE SEQUENCE</scope>
    <source>
        <strain evidence="3">Duluth1</strain>
        <tissue evidence="3">Whole animal</tissue>
    </source>
</reference>
<name>A0A9D4RUV9_DREPO</name>